<dbReference type="RefSeq" id="WP_168881896.1">
    <property type="nucleotide sequence ID" value="NZ_JABAIL010000002.1"/>
</dbReference>
<dbReference type="PIRSF" id="PIRSF037205">
    <property type="entry name" value="UCP037205"/>
    <property type="match status" value="1"/>
</dbReference>
<proteinExistence type="predicted"/>
<dbReference type="Pfam" id="PF10013">
    <property type="entry name" value="DUF2256"/>
    <property type="match status" value="1"/>
</dbReference>
<gene>
    <name evidence="1" type="ORF">HGP29_08270</name>
</gene>
<protein>
    <submittedName>
        <fullName evidence="1">DUF2256 domain-containing protein</fullName>
    </submittedName>
</protein>
<evidence type="ECO:0000313" key="2">
    <source>
        <dbReference type="Proteomes" id="UP000585050"/>
    </source>
</evidence>
<name>A0A7X8SJ67_9BACT</name>
<organism evidence="1 2">
    <name type="scientific">Flammeovirga agarivorans</name>
    <dbReference type="NCBI Taxonomy" id="2726742"/>
    <lineage>
        <taxon>Bacteria</taxon>
        <taxon>Pseudomonadati</taxon>
        <taxon>Bacteroidota</taxon>
        <taxon>Cytophagia</taxon>
        <taxon>Cytophagales</taxon>
        <taxon>Flammeovirgaceae</taxon>
        <taxon>Flammeovirga</taxon>
    </lineage>
</organism>
<comment type="caution">
    <text evidence="1">The sequence shown here is derived from an EMBL/GenBank/DDBJ whole genome shotgun (WGS) entry which is preliminary data.</text>
</comment>
<dbReference type="Proteomes" id="UP000585050">
    <property type="component" value="Unassembled WGS sequence"/>
</dbReference>
<accession>A0A7X8SJ67</accession>
<dbReference type="InterPro" id="IPR017136">
    <property type="entry name" value="UCP037205"/>
</dbReference>
<dbReference type="PANTHER" id="PTHR37463:SF1">
    <property type="entry name" value="DUF2256 DOMAIN-CONTAINING PROTEIN"/>
    <property type="match status" value="1"/>
</dbReference>
<keyword evidence="2" id="KW-1185">Reference proteome</keyword>
<dbReference type="EMBL" id="JABAIL010000002">
    <property type="protein sequence ID" value="NLR91199.1"/>
    <property type="molecule type" value="Genomic_DNA"/>
</dbReference>
<dbReference type="PANTHER" id="PTHR37463">
    <property type="entry name" value="GSL3115 PROTEIN"/>
    <property type="match status" value="1"/>
</dbReference>
<dbReference type="AlphaFoldDB" id="A0A7X8SJ67"/>
<evidence type="ECO:0000313" key="1">
    <source>
        <dbReference type="EMBL" id="NLR91199.1"/>
    </source>
</evidence>
<reference evidence="1 2" key="1">
    <citation type="submission" date="2020-04" db="EMBL/GenBank/DDBJ databases">
        <title>Flammeovirga sp. SR4, a novel species isolated from seawater.</title>
        <authorList>
            <person name="Wang X."/>
        </authorList>
    </citation>
    <scope>NUCLEOTIDE SEQUENCE [LARGE SCALE GENOMIC DNA]</scope>
    <source>
        <strain evidence="1 2">SR4</strain>
    </source>
</reference>
<sequence>MKKQHLPSKVCKVCGRPFSWRKKWKSIWEEVQYCSKRCRSNRSKIKIEI</sequence>